<keyword evidence="2" id="KW-1003">Cell membrane</keyword>
<feature type="domain" description="Type VII secretion system protein EssD-like" evidence="5">
    <location>
        <begin position="9"/>
        <end position="139"/>
    </location>
</feature>
<dbReference type="InterPro" id="IPR044927">
    <property type="entry name" value="Endonuclea_NS_2"/>
</dbReference>
<dbReference type="Gene3D" id="3.40.570.10">
    <property type="entry name" value="Extracellular Endonuclease, subunit A"/>
    <property type="match status" value="1"/>
</dbReference>
<dbReference type="EMBL" id="PZEV01000066">
    <property type="protein sequence ID" value="PTI49501.1"/>
    <property type="molecule type" value="Genomic_DNA"/>
</dbReference>
<name>A0A2T4PXR2_STAWA</name>
<evidence type="ECO:0000256" key="1">
    <source>
        <dbReference type="ARBA" id="ARBA00004236"/>
    </source>
</evidence>
<comment type="subcellular location">
    <subcellularLocation>
        <location evidence="1">Cell membrane</location>
    </subcellularLocation>
</comment>
<dbReference type="PANTHER" id="PTHR34976">
    <property type="entry name" value="RIBONUCLEASE YQCG-RELATED"/>
    <property type="match status" value="1"/>
</dbReference>
<keyword evidence="3" id="KW-0472">Membrane</keyword>
<dbReference type="Pfam" id="PF13930">
    <property type="entry name" value="Endonuclea_NS_2"/>
    <property type="match status" value="1"/>
</dbReference>
<feature type="compositionally biased region" description="Basic and acidic residues" evidence="4">
    <location>
        <begin position="51"/>
        <end position="60"/>
    </location>
</feature>
<evidence type="ECO:0000313" key="6">
    <source>
        <dbReference type="EMBL" id="PTI49501.1"/>
    </source>
</evidence>
<comment type="caution">
    <text evidence="6">The sequence shown here is derived from an EMBL/GenBank/DDBJ whole genome shotgun (WGS) entry which is preliminary data.</text>
</comment>
<protein>
    <submittedName>
        <fullName evidence="6">Transposase</fullName>
    </submittedName>
</protein>
<gene>
    <name evidence="6" type="ORF">BU085_11965</name>
</gene>
<dbReference type="Proteomes" id="UP000240717">
    <property type="component" value="Unassembled WGS sequence"/>
</dbReference>
<evidence type="ECO:0000256" key="4">
    <source>
        <dbReference type="SAM" id="MobiDB-lite"/>
    </source>
</evidence>
<organism evidence="6 7">
    <name type="scientific">Staphylococcus warneri</name>
    <dbReference type="NCBI Taxonomy" id="1292"/>
    <lineage>
        <taxon>Bacteria</taxon>
        <taxon>Bacillati</taxon>
        <taxon>Bacillota</taxon>
        <taxon>Bacilli</taxon>
        <taxon>Bacillales</taxon>
        <taxon>Staphylococcaceae</taxon>
        <taxon>Staphylococcus</taxon>
    </lineage>
</organism>
<sequence>MKRKKLKANIEYTTPHGHVYRTDHKGRIKEVYAEDLTPHDGGRNPYAQRTVGREDRLPDDDGGHLIARAFGGSKDIDNLVPQSKYINRPFKENGEWYNMEQDWQKVIKGGGTIKNIKIEVQYEGHSQRPTAFQVKYEMNNKKYERNIENIEE</sequence>
<proteinExistence type="predicted"/>
<evidence type="ECO:0000256" key="3">
    <source>
        <dbReference type="ARBA" id="ARBA00023136"/>
    </source>
</evidence>
<dbReference type="GO" id="GO:0005886">
    <property type="term" value="C:plasma membrane"/>
    <property type="evidence" value="ECO:0007669"/>
    <property type="project" value="UniProtKB-SubCell"/>
</dbReference>
<evidence type="ECO:0000313" key="7">
    <source>
        <dbReference type="Proteomes" id="UP000240717"/>
    </source>
</evidence>
<accession>A0A2T4PXR2</accession>
<dbReference type="PANTHER" id="PTHR34976:SF2">
    <property type="entry name" value="TYPE VII SECRETION SYSTEM PROTEIN ESSD"/>
    <property type="match status" value="1"/>
</dbReference>
<dbReference type="InterPro" id="IPR044929">
    <property type="entry name" value="DNA/RNA_non-sp_Endonuclease_sf"/>
</dbReference>
<dbReference type="AlphaFoldDB" id="A0A2T4PXR2"/>
<evidence type="ECO:0000259" key="5">
    <source>
        <dbReference type="Pfam" id="PF13930"/>
    </source>
</evidence>
<dbReference type="InterPro" id="IPR051768">
    <property type="entry name" value="Bact_secretion_toxin"/>
</dbReference>
<reference evidence="6 7" key="1">
    <citation type="journal article" date="2016" name="Front. Microbiol.">
        <title>Comprehensive Phylogenetic Analysis of Bovine Non-aureus Staphylococci Species Based on Whole-Genome Sequencing.</title>
        <authorList>
            <person name="Naushad S."/>
            <person name="Barkema H.W."/>
            <person name="Luby C."/>
            <person name="Condas L.A."/>
            <person name="Nobrega D.B."/>
            <person name="Carson D.A."/>
            <person name="De Buck J."/>
        </authorList>
    </citation>
    <scope>NUCLEOTIDE SEQUENCE [LARGE SCALE GENOMIC DNA]</scope>
    <source>
        <strain evidence="6 7">SNUC 2993</strain>
    </source>
</reference>
<evidence type="ECO:0000256" key="2">
    <source>
        <dbReference type="ARBA" id="ARBA00022475"/>
    </source>
</evidence>
<feature type="region of interest" description="Disordered" evidence="4">
    <location>
        <begin position="35"/>
        <end position="60"/>
    </location>
</feature>